<dbReference type="AlphaFoldDB" id="A0A3A4KJX5"/>
<feature type="compositionally biased region" description="Polar residues" evidence="1">
    <location>
        <begin position="23"/>
        <end position="35"/>
    </location>
</feature>
<reference evidence="2 3" key="1">
    <citation type="submission" date="2018-09" db="EMBL/GenBank/DDBJ databases">
        <title>YIM PH21274 draft genome.</title>
        <authorList>
            <person name="Miao C."/>
        </authorList>
    </citation>
    <scope>NUCLEOTIDE SEQUENCE [LARGE SCALE GENOMIC DNA]</scope>
    <source>
        <strain evidence="2 3">YIM PH 21724</strain>
    </source>
</reference>
<organism evidence="2 3">
    <name type="scientific">Nocardia panacis</name>
    <dbReference type="NCBI Taxonomy" id="2340916"/>
    <lineage>
        <taxon>Bacteria</taxon>
        <taxon>Bacillati</taxon>
        <taxon>Actinomycetota</taxon>
        <taxon>Actinomycetes</taxon>
        <taxon>Mycobacteriales</taxon>
        <taxon>Nocardiaceae</taxon>
        <taxon>Nocardia</taxon>
    </lineage>
</organism>
<evidence type="ECO:0000313" key="3">
    <source>
        <dbReference type="Proteomes" id="UP000266677"/>
    </source>
</evidence>
<evidence type="ECO:0000313" key="2">
    <source>
        <dbReference type="EMBL" id="RJO69522.1"/>
    </source>
</evidence>
<keyword evidence="3" id="KW-1185">Reference proteome</keyword>
<protein>
    <submittedName>
        <fullName evidence="2">Uncharacterized protein</fullName>
    </submittedName>
</protein>
<accession>A0A3A4KJX5</accession>
<proteinExistence type="predicted"/>
<dbReference type="Proteomes" id="UP000266677">
    <property type="component" value="Unassembled WGS sequence"/>
</dbReference>
<evidence type="ECO:0000256" key="1">
    <source>
        <dbReference type="SAM" id="MobiDB-lite"/>
    </source>
</evidence>
<sequence length="70" mass="8029">MILEPHQRGLYFDFGDFHRDHGTTQGKITHQSSPSRYYRTSIGKGEDASHMGSSQLADRMTDQIVRLHPQ</sequence>
<dbReference type="EMBL" id="QZFU01000043">
    <property type="protein sequence ID" value="RJO69522.1"/>
    <property type="molecule type" value="Genomic_DNA"/>
</dbReference>
<comment type="caution">
    <text evidence="2">The sequence shown here is derived from an EMBL/GenBank/DDBJ whole genome shotgun (WGS) entry which is preliminary data.</text>
</comment>
<gene>
    <name evidence="2" type="ORF">D5S18_30240</name>
</gene>
<name>A0A3A4KJX5_9NOCA</name>
<feature type="region of interest" description="Disordered" evidence="1">
    <location>
        <begin position="22"/>
        <end position="70"/>
    </location>
</feature>